<comment type="caution">
    <text evidence="4">The sequence shown here is derived from an EMBL/GenBank/DDBJ whole genome shotgun (WGS) entry which is preliminary data.</text>
</comment>
<feature type="coiled-coil region" evidence="3">
    <location>
        <begin position="248"/>
        <end position="321"/>
    </location>
</feature>
<organism evidence="4 5">
    <name type="scientific">Flemingia macrophylla</name>
    <dbReference type="NCBI Taxonomy" id="520843"/>
    <lineage>
        <taxon>Eukaryota</taxon>
        <taxon>Viridiplantae</taxon>
        <taxon>Streptophyta</taxon>
        <taxon>Embryophyta</taxon>
        <taxon>Tracheophyta</taxon>
        <taxon>Spermatophyta</taxon>
        <taxon>Magnoliopsida</taxon>
        <taxon>eudicotyledons</taxon>
        <taxon>Gunneridae</taxon>
        <taxon>Pentapetalae</taxon>
        <taxon>rosids</taxon>
        <taxon>fabids</taxon>
        <taxon>Fabales</taxon>
        <taxon>Fabaceae</taxon>
        <taxon>Papilionoideae</taxon>
        <taxon>50 kb inversion clade</taxon>
        <taxon>NPAAA clade</taxon>
        <taxon>indigoferoid/millettioid clade</taxon>
        <taxon>Phaseoleae</taxon>
        <taxon>Flemingia</taxon>
    </lineage>
</organism>
<dbReference type="AlphaFoldDB" id="A0ABD1MM49"/>
<proteinExistence type="inferred from homology"/>
<keyword evidence="5" id="KW-1185">Reference proteome</keyword>
<dbReference type="EMBL" id="JBGMDY010000004">
    <property type="protein sequence ID" value="KAL2336891.1"/>
    <property type="molecule type" value="Genomic_DNA"/>
</dbReference>
<dbReference type="Proteomes" id="UP001603857">
    <property type="component" value="Unassembled WGS sequence"/>
</dbReference>
<feature type="coiled-coil region" evidence="3">
    <location>
        <begin position="90"/>
        <end position="117"/>
    </location>
</feature>
<sequence length="322" mass="37056">MVKDLSSVIDESSNKAKTQMRDIERLEQWGKGQQGAVVVVKRNENYEYAQVMRDLEYLKNELFKLKLDVASVMKDKSRVEREIEASNSMMLTCLATAEVLKKEIKEANEEQVLVELARIKAFKELAHIKARQNNKQMNFHSNWKIISYVNLMRNELKIVKEMEKKVQGDWSVKQLEGSFNKGEELEDSVMLQTITEEFVAANKELALVEEERRESGLKSSKSSFQNFPIPKTKLEVGSTVEEKARSIVKSLSHTLEKLKTKTKEAKQENKLISREVAATKEDIQKIDFDMNLTEKRLQDVMQELEAARASEAHALDKLKTLT</sequence>
<evidence type="ECO:0000256" key="3">
    <source>
        <dbReference type="SAM" id="Coils"/>
    </source>
</evidence>
<protein>
    <submittedName>
        <fullName evidence="4">Uncharacterized protein</fullName>
    </submittedName>
</protein>
<keyword evidence="2 3" id="KW-0175">Coiled coil</keyword>
<accession>A0ABD1MM49</accession>
<dbReference type="PANTHER" id="PTHR32054:SF2">
    <property type="entry name" value="PROTEIN PLASTID MOVEMENT IMPAIRED 2"/>
    <property type="match status" value="1"/>
</dbReference>
<evidence type="ECO:0000313" key="5">
    <source>
        <dbReference type="Proteomes" id="UP001603857"/>
    </source>
</evidence>
<comment type="similarity">
    <text evidence="1">Belongs to the WEB family.</text>
</comment>
<dbReference type="PANTHER" id="PTHR32054">
    <property type="entry name" value="HEAVY CHAIN, PUTATIVE, EXPRESSED-RELATED-RELATED"/>
    <property type="match status" value="1"/>
</dbReference>
<reference evidence="4 5" key="1">
    <citation type="submission" date="2024-08" db="EMBL/GenBank/DDBJ databases">
        <title>Insights into the chromosomal genome structure of Flemingia macrophylla.</title>
        <authorList>
            <person name="Ding Y."/>
            <person name="Zhao Y."/>
            <person name="Bi W."/>
            <person name="Wu M."/>
            <person name="Zhao G."/>
            <person name="Gong Y."/>
            <person name="Li W."/>
            <person name="Zhang P."/>
        </authorList>
    </citation>
    <scope>NUCLEOTIDE SEQUENCE [LARGE SCALE GENOMIC DNA]</scope>
    <source>
        <strain evidence="4">DYQJB</strain>
        <tissue evidence="4">Leaf</tissue>
    </source>
</reference>
<evidence type="ECO:0000313" key="4">
    <source>
        <dbReference type="EMBL" id="KAL2336891.1"/>
    </source>
</evidence>
<evidence type="ECO:0000256" key="2">
    <source>
        <dbReference type="ARBA" id="ARBA00023054"/>
    </source>
</evidence>
<name>A0ABD1MM49_9FABA</name>
<evidence type="ECO:0000256" key="1">
    <source>
        <dbReference type="ARBA" id="ARBA00005485"/>
    </source>
</evidence>
<gene>
    <name evidence="4" type="ORF">Fmac_011337</name>
</gene>